<evidence type="ECO:0000256" key="3">
    <source>
        <dbReference type="ARBA" id="ARBA00022833"/>
    </source>
</evidence>
<evidence type="ECO:0000256" key="5">
    <source>
        <dbReference type="SAM" id="Coils"/>
    </source>
</evidence>
<dbReference type="Proteomes" id="UP000807115">
    <property type="component" value="Chromosome 6"/>
</dbReference>
<dbReference type="PROSITE" id="PS51999">
    <property type="entry name" value="ZF_GRF"/>
    <property type="match status" value="1"/>
</dbReference>
<keyword evidence="5" id="KW-0175">Coiled coil</keyword>
<evidence type="ECO:0000256" key="2">
    <source>
        <dbReference type="ARBA" id="ARBA00022771"/>
    </source>
</evidence>
<keyword evidence="6" id="KW-0472">Membrane</keyword>
<evidence type="ECO:0000256" key="1">
    <source>
        <dbReference type="ARBA" id="ARBA00022723"/>
    </source>
</evidence>
<dbReference type="OMA" id="KLMTNEN"/>
<gene>
    <name evidence="8" type="ORF">BDA96_06G068300</name>
</gene>
<name>A0A921QR43_SORBI</name>
<proteinExistence type="predicted"/>
<reference evidence="8" key="2">
    <citation type="submission" date="2020-10" db="EMBL/GenBank/DDBJ databases">
        <authorList>
            <person name="Cooper E.A."/>
            <person name="Brenton Z.W."/>
            <person name="Flinn B.S."/>
            <person name="Jenkins J."/>
            <person name="Shu S."/>
            <person name="Flowers D."/>
            <person name="Luo F."/>
            <person name="Wang Y."/>
            <person name="Xia P."/>
            <person name="Barry K."/>
            <person name="Daum C."/>
            <person name="Lipzen A."/>
            <person name="Yoshinaga Y."/>
            <person name="Schmutz J."/>
            <person name="Saski C."/>
            <person name="Vermerris W."/>
            <person name="Kresovich S."/>
        </authorList>
    </citation>
    <scope>NUCLEOTIDE SEQUENCE</scope>
</reference>
<evidence type="ECO:0000256" key="6">
    <source>
        <dbReference type="SAM" id="Phobius"/>
    </source>
</evidence>
<dbReference type="EMBL" id="CM027685">
    <property type="protein sequence ID" value="KAG0525575.1"/>
    <property type="molecule type" value="Genomic_DNA"/>
</dbReference>
<reference evidence="8" key="1">
    <citation type="journal article" date="2019" name="BMC Genomics">
        <title>A new reference genome for Sorghum bicolor reveals high levels of sequence similarity between sweet and grain genotypes: implications for the genetics of sugar metabolism.</title>
        <authorList>
            <person name="Cooper E.A."/>
            <person name="Brenton Z.W."/>
            <person name="Flinn B.S."/>
            <person name="Jenkins J."/>
            <person name="Shu S."/>
            <person name="Flowers D."/>
            <person name="Luo F."/>
            <person name="Wang Y."/>
            <person name="Xia P."/>
            <person name="Barry K."/>
            <person name="Daum C."/>
            <person name="Lipzen A."/>
            <person name="Yoshinaga Y."/>
            <person name="Schmutz J."/>
            <person name="Saski C."/>
            <person name="Vermerris W."/>
            <person name="Kresovich S."/>
        </authorList>
    </citation>
    <scope>NUCLEOTIDE SEQUENCE</scope>
</reference>
<dbReference type="Gramene" id="EES10699">
    <property type="protein sequence ID" value="EES10699"/>
    <property type="gene ID" value="SORBI_3006G061600"/>
</dbReference>
<dbReference type="InterPro" id="IPR010666">
    <property type="entry name" value="Znf_GRF"/>
</dbReference>
<accession>A0A921QR43</accession>
<keyword evidence="3" id="KW-0862">Zinc</keyword>
<evidence type="ECO:0000313" key="9">
    <source>
        <dbReference type="Proteomes" id="UP000807115"/>
    </source>
</evidence>
<evidence type="ECO:0000313" key="8">
    <source>
        <dbReference type="EMBL" id="KAG0525575.1"/>
    </source>
</evidence>
<sequence>MSSASSSSFSSGSGHVLPLIHCKYCNHPLIELLSSRTETMGRLFYRCQFIKPNGRQCSFFHWQGSYVALLIKDGRITDAEEIKKLLAIALEDHDKGICCLVQVIRDNKEELEAKMEELEAKMEKLEAMNKLMTNENKNMAAALGKMETDLEKLKGKHWVAALGKMGIMSLFVLLLALIVWFVVGHKGGSIQTHAEPLGVLIP</sequence>
<dbReference type="PANTHER" id="PTHR48130">
    <property type="entry name" value="OS12G0467600 PROTEIN"/>
    <property type="match status" value="1"/>
</dbReference>
<comment type="caution">
    <text evidence="8">The sequence shown here is derived from an EMBL/GenBank/DDBJ whole genome shotgun (WGS) entry which is preliminary data.</text>
</comment>
<keyword evidence="6" id="KW-0812">Transmembrane</keyword>
<dbReference type="PANTHER" id="PTHR48130:SF11">
    <property type="entry name" value="OS12G0467600 PROTEIN"/>
    <property type="match status" value="1"/>
</dbReference>
<feature type="transmembrane region" description="Helical" evidence="6">
    <location>
        <begin position="161"/>
        <end position="183"/>
    </location>
</feature>
<dbReference type="AlphaFoldDB" id="A0A921QR43"/>
<protein>
    <recommendedName>
        <fullName evidence="7">GRF-type domain-containing protein</fullName>
    </recommendedName>
</protein>
<feature type="domain" description="GRF-type" evidence="7">
    <location>
        <begin position="22"/>
        <end position="66"/>
    </location>
</feature>
<evidence type="ECO:0000256" key="4">
    <source>
        <dbReference type="PROSITE-ProRule" id="PRU01343"/>
    </source>
</evidence>
<keyword evidence="2 4" id="KW-0863">Zinc-finger</keyword>
<feature type="coiled-coil region" evidence="5">
    <location>
        <begin position="101"/>
        <end position="156"/>
    </location>
</feature>
<organism evidence="8 9">
    <name type="scientific">Sorghum bicolor</name>
    <name type="common">Sorghum</name>
    <name type="synonym">Sorghum vulgare</name>
    <dbReference type="NCBI Taxonomy" id="4558"/>
    <lineage>
        <taxon>Eukaryota</taxon>
        <taxon>Viridiplantae</taxon>
        <taxon>Streptophyta</taxon>
        <taxon>Embryophyta</taxon>
        <taxon>Tracheophyta</taxon>
        <taxon>Spermatophyta</taxon>
        <taxon>Magnoliopsida</taxon>
        <taxon>Liliopsida</taxon>
        <taxon>Poales</taxon>
        <taxon>Poaceae</taxon>
        <taxon>PACMAD clade</taxon>
        <taxon>Panicoideae</taxon>
        <taxon>Andropogonodae</taxon>
        <taxon>Andropogoneae</taxon>
        <taxon>Sorghinae</taxon>
        <taxon>Sorghum</taxon>
    </lineage>
</organism>
<evidence type="ECO:0000259" key="7">
    <source>
        <dbReference type="PROSITE" id="PS51999"/>
    </source>
</evidence>
<keyword evidence="1" id="KW-0479">Metal-binding</keyword>
<dbReference type="GO" id="GO:0008270">
    <property type="term" value="F:zinc ion binding"/>
    <property type="evidence" value="ECO:0007669"/>
    <property type="project" value="UniProtKB-KW"/>
</dbReference>
<keyword evidence="6" id="KW-1133">Transmembrane helix</keyword>